<evidence type="ECO:0000313" key="3">
    <source>
        <dbReference type="Ensembl" id="ENSNFUP00015046230.1"/>
    </source>
</evidence>
<dbReference type="InterPro" id="IPR000477">
    <property type="entry name" value="RT_dom"/>
</dbReference>
<dbReference type="GO" id="GO:0003824">
    <property type="term" value="F:catalytic activity"/>
    <property type="evidence" value="ECO:0007669"/>
    <property type="project" value="InterPro"/>
</dbReference>
<dbReference type="AlphaFoldDB" id="A0A8C6PQS1"/>
<dbReference type="InterPro" id="IPR036691">
    <property type="entry name" value="Endo/exonu/phosph_ase_sf"/>
</dbReference>
<protein>
    <recommendedName>
        <fullName evidence="2">Reverse transcriptase domain-containing protein</fullName>
    </recommendedName>
</protein>
<dbReference type="Ensembl" id="ENSNFUT00015048251.1">
    <property type="protein sequence ID" value="ENSNFUP00015046230.1"/>
    <property type="gene ID" value="ENSNFUG00015021926.1"/>
</dbReference>
<reference evidence="3" key="2">
    <citation type="submission" date="2025-08" db="UniProtKB">
        <authorList>
            <consortium name="Ensembl"/>
        </authorList>
    </citation>
    <scope>IDENTIFICATION</scope>
</reference>
<proteinExistence type="predicted"/>
<dbReference type="Pfam" id="PF00078">
    <property type="entry name" value="RVT_1"/>
    <property type="match status" value="1"/>
</dbReference>
<organism evidence="3 4">
    <name type="scientific">Nothobranchius furzeri</name>
    <name type="common">Turquoise killifish</name>
    <dbReference type="NCBI Taxonomy" id="105023"/>
    <lineage>
        <taxon>Eukaryota</taxon>
        <taxon>Metazoa</taxon>
        <taxon>Chordata</taxon>
        <taxon>Craniata</taxon>
        <taxon>Vertebrata</taxon>
        <taxon>Euteleostomi</taxon>
        <taxon>Actinopterygii</taxon>
        <taxon>Neopterygii</taxon>
        <taxon>Teleostei</taxon>
        <taxon>Neoteleostei</taxon>
        <taxon>Acanthomorphata</taxon>
        <taxon>Ovalentaria</taxon>
        <taxon>Atherinomorphae</taxon>
        <taxon>Cyprinodontiformes</taxon>
        <taxon>Nothobranchiidae</taxon>
        <taxon>Nothobranchius</taxon>
    </lineage>
</organism>
<reference evidence="3" key="1">
    <citation type="submission" date="2014-08" db="EMBL/GenBank/DDBJ databases">
        <authorList>
            <person name="Senf B."/>
            <person name="Petzold A."/>
            <person name="Downie B.R."/>
            <person name="Koch P."/>
            <person name="Platzer M."/>
        </authorList>
    </citation>
    <scope>NUCLEOTIDE SEQUENCE [LARGE SCALE GENOMIC DNA]</scope>
    <source>
        <strain evidence="3">GRZ</strain>
    </source>
</reference>
<keyword evidence="1" id="KW-0812">Transmembrane</keyword>
<dbReference type="Pfam" id="PF03372">
    <property type="entry name" value="Exo_endo_phos"/>
    <property type="match status" value="1"/>
</dbReference>
<dbReference type="PANTHER" id="PTHR33332">
    <property type="entry name" value="REVERSE TRANSCRIPTASE DOMAIN-CONTAINING PROTEIN"/>
    <property type="match status" value="1"/>
</dbReference>
<dbReference type="InterPro" id="IPR005135">
    <property type="entry name" value="Endo/exonuclease/phosphatase"/>
</dbReference>
<reference evidence="3" key="3">
    <citation type="submission" date="2025-09" db="UniProtKB">
        <authorList>
            <consortium name="Ensembl"/>
        </authorList>
    </citation>
    <scope>IDENTIFICATION</scope>
</reference>
<sequence>MAPVYVASRLSPVGYFIFLLFLSVFVCNVTLLLTYDREALLELRSAAGLVKPGAWTGWRSSGFSSSCQCRSAPPLVPRWLLDRANWRKRRRGRGRRGGRRVRLRSKLSRSRRELAELTGISCHLVAPSRLLEPAPSCLVPLVGFEEETAHPRFRPVSRYRWRGVNPANLHPVTCTGVASTSLGLNSAEPTTPHLTRLGLVNARSVMNKTFILKDFFVAQGLELLCESWLPMGDSSALLELLPVGCRCFNVPRSSGRGGGLVVVYKSHFNCKQLIPSNPPPSFEMCLFELGPPPLLLVALIYRPPKFDVDFLKDFSDLLSVNMLKYDHVLILGDFNIHVCCPDKPFAKDFLHLLGSLNLSQWVLGPTHVQGHTLDLVMSIGLSVAGVEILSPVFSDHSPILCDFNLPCMPAVASSHVRFRRVLNAAKVIELGELLCAEGSELHTMSLNAEELTLQFDSICKNILDKIAPLRIRKKRPRPEPWLSDDVRACRQSCRRAERKWKKDRLQVSREIFRESLFSYQQTLKEARVKFFADIVEKNSHDPRTLFSVVNSLLEFSDSSALPPTVETCNDFLHFFVDKVTSIRAAITNSPSDSLLPEPLQATLETFETVTLSDLEKLVAQLKPSGSPCDVLPPRIYKELFPVIGPLLLAIINGSLTSGMVPSSFKKAVIHPMLKKPGLDVTTLANYRPISKLPFLSKLLEKVVYSQLVAFLDTNDLWETFQSGFRKGHSTESALLMVFNDTFLACDMDNDVVLLLLDLSAAFDTVDHEVLLDRLQHWVGITGQALQWLRSYLQDRTFSVQMGEVTSPSVKLRWGVPQGSVLGPLLFAVYLLPLGVLLRQHNMKFHFFADDCQIYLPLQRGEDRSVSPLLDCLKDIKCWMASNFLHLNESKTEVIILSPGRRNGSGADIDLGPLTPYEKKMVSNLGIKIDSALNLDTHVNTVVRSCFFNLKRLSRIRPLLSRAHLESVLHAFVLSRLDYCNALYAGLAQCTVARLQFVQNSVARFLTGTRCREHITPVLTALHWLPVKYRAQFKILTLVYKALQGSAPSYIIALLNRYAPSRALRSAEQELLVVPRSKFRSRGSRAFSIFAPTLWNELPLSIRQAPSLQVFKSRLKTHFYLIAFQR</sequence>
<dbReference type="Proteomes" id="UP000694548">
    <property type="component" value="Chromosome sgr02"/>
</dbReference>
<keyword evidence="1" id="KW-1133">Transmembrane helix</keyword>
<dbReference type="SUPFAM" id="SSF56672">
    <property type="entry name" value="DNA/RNA polymerases"/>
    <property type="match status" value="1"/>
</dbReference>
<evidence type="ECO:0000313" key="4">
    <source>
        <dbReference type="Proteomes" id="UP000694548"/>
    </source>
</evidence>
<keyword evidence="1" id="KW-0472">Membrane</keyword>
<dbReference type="GeneTree" id="ENSGT01150000286909"/>
<dbReference type="Gene3D" id="3.60.10.10">
    <property type="entry name" value="Endonuclease/exonuclease/phosphatase"/>
    <property type="match status" value="1"/>
</dbReference>
<dbReference type="InterPro" id="IPR043502">
    <property type="entry name" value="DNA/RNA_pol_sf"/>
</dbReference>
<accession>A0A8C6PQS1</accession>
<dbReference type="SUPFAM" id="SSF56219">
    <property type="entry name" value="DNase I-like"/>
    <property type="match status" value="1"/>
</dbReference>
<keyword evidence="4" id="KW-1185">Reference proteome</keyword>
<name>A0A8C6PQS1_NOTFU</name>
<dbReference type="PROSITE" id="PS50878">
    <property type="entry name" value="RT_POL"/>
    <property type="match status" value="1"/>
</dbReference>
<evidence type="ECO:0000256" key="1">
    <source>
        <dbReference type="SAM" id="Phobius"/>
    </source>
</evidence>
<dbReference type="CDD" id="cd01650">
    <property type="entry name" value="RT_nLTR_like"/>
    <property type="match status" value="1"/>
</dbReference>
<evidence type="ECO:0000259" key="2">
    <source>
        <dbReference type="PROSITE" id="PS50878"/>
    </source>
</evidence>
<feature type="transmembrane region" description="Helical" evidence="1">
    <location>
        <begin position="12"/>
        <end position="35"/>
    </location>
</feature>
<feature type="domain" description="Reverse transcriptase" evidence="2">
    <location>
        <begin position="653"/>
        <end position="928"/>
    </location>
</feature>